<dbReference type="InterPro" id="IPR050129">
    <property type="entry name" value="Zn_alcohol_dh"/>
</dbReference>
<dbReference type="PROSITE" id="PS00059">
    <property type="entry name" value="ADH_ZINC"/>
    <property type="match status" value="1"/>
</dbReference>
<dbReference type="Pfam" id="PF08240">
    <property type="entry name" value="ADH_N"/>
    <property type="match status" value="1"/>
</dbReference>
<feature type="domain" description="Alcohol dehydrogenase-like C-terminal" evidence="5">
    <location>
        <begin position="190"/>
        <end position="299"/>
    </location>
</feature>
<comment type="cofactor">
    <cofactor evidence="4">
        <name>Zn(2+)</name>
        <dbReference type="ChEBI" id="CHEBI:29105"/>
    </cofactor>
</comment>
<evidence type="ECO:0000259" key="6">
    <source>
        <dbReference type="Pfam" id="PF08240"/>
    </source>
</evidence>
<dbReference type="PANTHER" id="PTHR43401:SF2">
    <property type="entry name" value="L-THREONINE 3-DEHYDROGENASE"/>
    <property type="match status" value="1"/>
</dbReference>
<dbReference type="InterPro" id="IPR013149">
    <property type="entry name" value="ADH-like_C"/>
</dbReference>
<dbReference type="RefSeq" id="WP_044347149.1">
    <property type="nucleotide sequence ID" value="NZ_AZAC01000004.1"/>
</dbReference>
<proteinExistence type="inferred from homology"/>
<dbReference type="STRING" id="1429043.X474_05485"/>
<dbReference type="InterPro" id="IPR013154">
    <property type="entry name" value="ADH-like_N"/>
</dbReference>
<dbReference type="GO" id="GO:0016491">
    <property type="term" value="F:oxidoreductase activity"/>
    <property type="evidence" value="ECO:0007669"/>
    <property type="project" value="UniProtKB-KW"/>
</dbReference>
<dbReference type="InterPro" id="IPR002328">
    <property type="entry name" value="ADH_Zn_CS"/>
</dbReference>
<dbReference type="OrthoDB" id="5484143at2"/>
<accession>A0A0D2K0H6</accession>
<dbReference type="InterPro" id="IPR011032">
    <property type="entry name" value="GroES-like_sf"/>
</dbReference>
<keyword evidence="3" id="KW-0560">Oxidoreductase</keyword>
<keyword evidence="1 4" id="KW-0479">Metal-binding</keyword>
<evidence type="ECO:0008006" key="9">
    <source>
        <dbReference type="Google" id="ProtNLM"/>
    </source>
</evidence>
<dbReference type="EMBL" id="AZAC01000004">
    <property type="protein sequence ID" value="KIX15245.1"/>
    <property type="molecule type" value="Genomic_DNA"/>
</dbReference>
<keyword evidence="2 4" id="KW-0862">Zinc</keyword>
<comment type="similarity">
    <text evidence="4">Belongs to the zinc-containing alcohol dehydrogenase family.</text>
</comment>
<comment type="caution">
    <text evidence="7">The sequence shown here is derived from an EMBL/GenBank/DDBJ whole genome shotgun (WGS) entry which is preliminary data.</text>
</comment>
<dbReference type="SUPFAM" id="SSF50129">
    <property type="entry name" value="GroES-like"/>
    <property type="match status" value="1"/>
</dbReference>
<gene>
    <name evidence="7" type="ORF">X474_05485</name>
</gene>
<name>A0A0D2K0H6_9BACT</name>
<evidence type="ECO:0000313" key="8">
    <source>
        <dbReference type="Proteomes" id="UP000032233"/>
    </source>
</evidence>
<dbReference type="AlphaFoldDB" id="A0A0D2K0H6"/>
<dbReference type="InterPro" id="IPR036291">
    <property type="entry name" value="NAD(P)-bd_dom_sf"/>
</dbReference>
<evidence type="ECO:0000259" key="5">
    <source>
        <dbReference type="Pfam" id="PF00107"/>
    </source>
</evidence>
<dbReference type="Proteomes" id="UP000032233">
    <property type="component" value="Unassembled WGS sequence"/>
</dbReference>
<dbReference type="GO" id="GO:0008270">
    <property type="term" value="F:zinc ion binding"/>
    <property type="evidence" value="ECO:0007669"/>
    <property type="project" value="InterPro"/>
</dbReference>
<dbReference type="SUPFAM" id="SSF51735">
    <property type="entry name" value="NAD(P)-binding Rossmann-fold domains"/>
    <property type="match status" value="1"/>
</dbReference>
<evidence type="ECO:0000256" key="1">
    <source>
        <dbReference type="ARBA" id="ARBA00022723"/>
    </source>
</evidence>
<organism evidence="7 8">
    <name type="scientific">Dethiosulfatarculus sandiegensis</name>
    <dbReference type="NCBI Taxonomy" id="1429043"/>
    <lineage>
        <taxon>Bacteria</taxon>
        <taxon>Pseudomonadati</taxon>
        <taxon>Thermodesulfobacteriota</taxon>
        <taxon>Desulfarculia</taxon>
        <taxon>Desulfarculales</taxon>
        <taxon>Desulfarculaceae</taxon>
        <taxon>Dethiosulfatarculus</taxon>
    </lineage>
</organism>
<evidence type="ECO:0000256" key="2">
    <source>
        <dbReference type="ARBA" id="ARBA00022833"/>
    </source>
</evidence>
<dbReference type="Gene3D" id="3.90.180.10">
    <property type="entry name" value="Medium-chain alcohol dehydrogenases, catalytic domain"/>
    <property type="match status" value="1"/>
</dbReference>
<protein>
    <recommendedName>
        <fullName evidence="9">Enoyl reductase (ER) domain-containing protein</fullName>
    </recommendedName>
</protein>
<reference evidence="7 8" key="1">
    <citation type="submission" date="2013-11" db="EMBL/GenBank/DDBJ databases">
        <title>Metagenomic analysis of a methanogenic consortium involved in long chain n-alkane degradation.</title>
        <authorList>
            <person name="Davidova I.A."/>
            <person name="Callaghan A.V."/>
            <person name="Wawrik B."/>
            <person name="Pruitt S."/>
            <person name="Marks C."/>
            <person name="Duncan K.E."/>
            <person name="Suflita J.M."/>
        </authorList>
    </citation>
    <scope>NUCLEOTIDE SEQUENCE [LARGE SCALE GENOMIC DNA]</scope>
    <source>
        <strain evidence="7 8">SPR</strain>
    </source>
</reference>
<sequence>MKAKAMVVVEPNQLEMQEFKVVPPAPDQILIKTNVTSICSTDIKVFHGLTPLGRYPVIMGHEFSGEVVEIGVEAQKAHPDVKLGDRVTPEPYITCGRCSWCRTDHHYHNCPNGGTFGVSMACAEPPHLFGGYSEYVYLPAGTLLYKVGDGVPDLAASLSSVVGNGVRWVKTLGQMSFGQSLVISGVGSQGLCALAAAKFAGVGPVVMLGLSQDQARFELALEFGADHVIRVDAEDPLEKVPELIGGQPDVVVETSSAPQAINTAFKLVRTSGRVVLIGLSGGKKTEVAFDELIWRDVVVATGKGQAGNVPDAMRLINSRAYPFEKVNNFHYKLEDLAQALEDTAHPPEGFIKGAVVFD</sequence>
<evidence type="ECO:0000256" key="4">
    <source>
        <dbReference type="RuleBase" id="RU361277"/>
    </source>
</evidence>
<evidence type="ECO:0000256" key="3">
    <source>
        <dbReference type="ARBA" id="ARBA00023002"/>
    </source>
</evidence>
<feature type="domain" description="Alcohol dehydrogenase-like N-terminal" evidence="6">
    <location>
        <begin position="26"/>
        <end position="144"/>
    </location>
</feature>
<dbReference type="PANTHER" id="PTHR43401">
    <property type="entry name" value="L-THREONINE 3-DEHYDROGENASE"/>
    <property type="match status" value="1"/>
</dbReference>
<dbReference type="InParanoid" id="A0A0D2K0H6"/>
<dbReference type="Pfam" id="PF00107">
    <property type="entry name" value="ADH_zinc_N"/>
    <property type="match status" value="1"/>
</dbReference>
<dbReference type="Gene3D" id="3.40.50.720">
    <property type="entry name" value="NAD(P)-binding Rossmann-like Domain"/>
    <property type="match status" value="1"/>
</dbReference>
<keyword evidence="8" id="KW-1185">Reference proteome</keyword>
<evidence type="ECO:0000313" key="7">
    <source>
        <dbReference type="EMBL" id="KIX15245.1"/>
    </source>
</evidence>